<evidence type="ECO:0000256" key="3">
    <source>
        <dbReference type="ARBA" id="ARBA00034247"/>
    </source>
</evidence>
<keyword evidence="7" id="KW-1185">Reference proteome</keyword>
<evidence type="ECO:0000313" key="6">
    <source>
        <dbReference type="EMBL" id="MCC4307870.1"/>
    </source>
</evidence>
<dbReference type="CDD" id="cd01949">
    <property type="entry name" value="GGDEF"/>
    <property type="match status" value="1"/>
</dbReference>
<feature type="transmembrane region" description="Helical" evidence="4">
    <location>
        <begin position="121"/>
        <end position="138"/>
    </location>
</feature>
<dbReference type="SUPFAM" id="SSF55073">
    <property type="entry name" value="Nucleotide cyclase"/>
    <property type="match status" value="1"/>
</dbReference>
<accession>A0A9Q3UK42</accession>
<dbReference type="NCBIfam" id="TIGR00254">
    <property type="entry name" value="GGDEF"/>
    <property type="match status" value="1"/>
</dbReference>
<dbReference type="GO" id="GO:0052621">
    <property type="term" value="F:diguanylate cyclase activity"/>
    <property type="evidence" value="ECO:0007669"/>
    <property type="project" value="UniProtKB-EC"/>
</dbReference>
<dbReference type="InterPro" id="IPR029787">
    <property type="entry name" value="Nucleotide_cyclase"/>
</dbReference>
<keyword evidence="4" id="KW-1133">Transmembrane helix</keyword>
<dbReference type="InterPro" id="IPR050469">
    <property type="entry name" value="Diguanylate_Cyclase"/>
</dbReference>
<evidence type="ECO:0000256" key="2">
    <source>
        <dbReference type="ARBA" id="ARBA00012528"/>
    </source>
</evidence>
<evidence type="ECO:0000259" key="5">
    <source>
        <dbReference type="PROSITE" id="PS50887"/>
    </source>
</evidence>
<name>A0A9Q3UK42_9GAMM</name>
<feature type="transmembrane region" description="Helical" evidence="4">
    <location>
        <begin position="223"/>
        <end position="245"/>
    </location>
</feature>
<feature type="transmembrane region" description="Helical" evidence="4">
    <location>
        <begin position="194"/>
        <end position="211"/>
    </location>
</feature>
<dbReference type="GO" id="GO:0043709">
    <property type="term" value="P:cell adhesion involved in single-species biofilm formation"/>
    <property type="evidence" value="ECO:0007669"/>
    <property type="project" value="TreeGrafter"/>
</dbReference>
<feature type="transmembrane region" description="Helical" evidence="4">
    <location>
        <begin position="20"/>
        <end position="45"/>
    </location>
</feature>
<dbReference type="GO" id="GO:0005886">
    <property type="term" value="C:plasma membrane"/>
    <property type="evidence" value="ECO:0007669"/>
    <property type="project" value="TreeGrafter"/>
</dbReference>
<dbReference type="SMART" id="SM00267">
    <property type="entry name" value="GGDEF"/>
    <property type="match status" value="1"/>
</dbReference>
<dbReference type="InterPro" id="IPR043128">
    <property type="entry name" value="Rev_trsase/Diguanyl_cyclase"/>
</dbReference>
<evidence type="ECO:0000256" key="1">
    <source>
        <dbReference type="ARBA" id="ARBA00001946"/>
    </source>
</evidence>
<comment type="cofactor">
    <cofactor evidence="1">
        <name>Mg(2+)</name>
        <dbReference type="ChEBI" id="CHEBI:18420"/>
    </cofactor>
</comment>
<keyword evidence="4" id="KW-0812">Transmembrane</keyword>
<feature type="domain" description="GGDEF" evidence="5">
    <location>
        <begin position="293"/>
        <end position="421"/>
    </location>
</feature>
<dbReference type="GO" id="GO:1902201">
    <property type="term" value="P:negative regulation of bacterial-type flagellum-dependent cell motility"/>
    <property type="evidence" value="ECO:0007669"/>
    <property type="project" value="TreeGrafter"/>
</dbReference>
<reference evidence="6" key="1">
    <citation type="submission" date="2021-10" db="EMBL/GenBank/DDBJ databases">
        <title>The diversity and Nitrogen Metabolism of Culturable Nitrate-Utilizing Bacteria Within the Oxygen Minimum Zone of the Changjiang (Yangtze River)Estuary.</title>
        <authorList>
            <person name="Zhang D."/>
            <person name="Zheng J."/>
            <person name="Liu S."/>
            <person name="He W."/>
        </authorList>
    </citation>
    <scope>NUCLEOTIDE SEQUENCE</scope>
    <source>
        <strain evidence="6">FXH-223</strain>
    </source>
</reference>
<feature type="transmembrane region" description="Helical" evidence="4">
    <location>
        <begin position="52"/>
        <end position="71"/>
    </location>
</feature>
<comment type="catalytic activity">
    <reaction evidence="3">
        <text>2 GTP = 3',3'-c-di-GMP + 2 diphosphate</text>
        <dbReference type="Rhea" id="RHEA:24898"/>
        <dbReference type="ChEBI" id="CHEBI:33019"/>
        <dbReference type="ChEBI" id="CHEBI:37565"/>
        <dbReference type="ChEBI" id="CHEBI:58805"/>
        <dbReference type="EC" id="2.7.7.65"/>
    </reaction>
</comment>
<evidence type="ECO:0000313" key="7">
    <source>
        <dbReference type="Proteomes" id="UP001108027"/>
    </source>
</evidence>
<sequence>MPNEIVVAGLTGAGVDTWALWIKIMAVGATATLSTLMLVFTVALYRHRDHEASVALHFSVANLCATAYVAGDIGVRVCLLDNDLRHVMIPYRLSLSAVVMSLASLFALHRVLASRVVSTRRLAAIYGTGAVISGLFWVDHPALIIASERYRITNVGVFADYGALAAPFYVACLAALVTVSVGMLRQAFRARGRLLWRMTMFGFAVFFLAGLHDMFRELGLELLPFSGLTMGCAVFQIGAFATMVLHYSHTLRERAHHDHQLRRLEDRVVRDALSGLFNRAYLEQRLDHLPPAAGGGLLFIDLDHFKGVNDRFGHDHGDRLIRAVADAIRRTVREQDIACRWGGDEFVVYLADADEAAARVVVERLLRAFRHLQLDSTPNLDVGASVGFAALRDEDWRATLQRADQALYQAKAEGRNRLAVG</sequence>
<protein>
    <recommendedName>
        <fullName evidence="2">diguanylate cyclase</fullName>
        <ecNumber evidence="2">2.7.7.65</ecNumber>
    </recommendedName>
</protein>
<dbReference type="EMBL" id="JAJGNA010000003">
    <property type="protein sequence ID" value="MCC4307870.1"/>
    <property type="molecule type" value="Genomic_DNA"/>
</dbReference>
<dbReference type="Gene3D" id="3.30.70.270">
    <property type="match status" value="1"/>
</dbReference>
<dbReference type="RefSeq" id="WP_228233247.1">
    <property type="nucleotide sequence ID" value="NZ_ARXL01000004.1"/>
</dbReference>
<dbReference type="Proteomes" id="UP001108027">
    <property type="component" value="Unassembled WGS sequence"/>
</dbReference>
<evidence type="ECO:0000256" key="4">
    <source>
        <dbReference type="SAM" id="Phobius"/>
    </source>
</evidence>
<dbReference type="PANTHER" id="PTHR45138">
    <property type="entry name" value="REGULATORY COMPONENTS OF SENSORY TRANSDUCTION SYSTEM"/>
    <property type="match status" value="1"/>
</dbReference>
<comment type="caution">
    <text evidence="6">The sequence shown here is derived from an EMBL/GenBank/DDBJ whole genome shotgun (WGS) entry which is preliminary data.</text>
</comment>
<feature type="transmembrane region" description="Helical" evidence="4">
    <location>
        <begin position="158"/>
        <end position="182"/>
    </location>
</feature>
<feature type="transmembrane region" description="Helical" evidence="4">
    <location>
        <begin position="91"/>
        <end position="109"/>
    </location>
</feature>
<dbReference type="InterPro" id="IPR000160">
    <property type="entry name" value="GGDEF_dom"/>
</dbReference>
<proteinExistence type="predicted"/>
<keyword evidence="4" id="KW-0472">Membrane</keyword>
<dbReference type="Pfam" id="PF00990">
    <property type="entry name" value="GGDEF"/>
    <property type="match status" value="1"/>
</dbReference>
<dbReference type="AlphaFoldDB" id="A0A9Q3UK42"/>
<dbReference type="PANTHER" id="PTHR45138:SF9">
    <property type="entry name" value="DIGUANYLATE CYCLASE DGCM-RELATED"/>
    <property type="match status" value="1"/>
</dbReference>
<gene>
    <name evidence="6" type="ORF">LL252_04730</name>
</gene>
<dbReference type="EC" id="2.7.7.65" evidence="2"/>
<dbReference type="PROSITE" id="PS50887">
    <property type="entry name" value="GGDEF"/>
    <property type="match status" value="1"/>
</dbReference>
<dbReference type="FunFam" id="3.30.70.270:FF:000001">
    <property type="entry name" value="Diguanylate cyclase domain protein"/>
    <property type="match status" value="1"/>
</dbReference>
<organism evidence="6 7">
    <name type="scientific">Alloalcanivorax marinus</name>
    <dbReference type="NCBI Taxonomy" id="1177169"/>
    <lineage>
        <taxon>Bacteria</taxon>
        <taxon>Pseudomonadati</taxon>
        <taxon>Pseudomonadota</taxon>
        <taxon>Gammaproteobacteria</taxon>
        <taxon>Oceanospirillales</taxon>
        <taxon>Alcanivoracaceae</taxon>
        <taxon>Alloalcanivorax</taxon>
    </lineage>
</organism>